<protein>
    <submittedName>
        <fullName evidence="1">Uncharacterized protein</fullName>
    </submittedName>
</protein>
<organism evidence="1 2">
    <name type="scientific">Lucilia cuprina</name>
    <name type="common">Green bottle fly</name>
    <name type="synonym">Australian sheep blowfly</name>
    <dbReference type="NCBI Taxonomy" id="7375"/>
    <lineage>
        <taxon>Eukaryota</taxon>
        <taxon>Metazoa</taxon>
        <taxon>Ecdysozoa</taxon>
        <taxon>Arthropoda</taxon>
        <taxon>Hexapoda</taxon>
        <taxon>Insecta</taxon>
        <taxon>Pterygota</taxon>
        <taxon>Neoptera</taxon>
        <taxon>Endopterygota</taxon>
        <taxon>Diptera</taxon>
        <taxon>Brachycera</taxon>
        <taxon>Muscomorpha</taxon>
        <taxon>Oestroidea</taxon>
        <taxon>Calliphoridae</taxon>
        <taxon>Luciliinae</taxon>
        <taxon>Lucilia</taxon>
    </lineage>
</organism>
<proteinExistence type="predicted"/>
<dbReference type="Proteomes" id="UP000037069">
    <property type="component" value="Unassembled WGS sequence"/>
</dbReference>
<reference evidence="1 2" key="1">
    <citation type="journal article" date="2015" name="Nat. Commun.">
        <title>Lucilia cuprina genome unlocks parasitic fly biology to underpin future interventions.</title>
        <authorList>
            <person name="Anstead C.A."/>
            <person name="Korhonen P.K."/>
            <person name="Young N.D."/>
            <person name="Hall R.S."/>
            <person name="Jex A.R."/>
            <person name="Murali S.C."/>
            <person name="Hughes D.S."/>
            <person name="Lee S.F."/>
            <person name="Perry T."/>
            <person name="Stroehlein A.J."/>
            <person name="Ansell B.R."/>
            <person name="Breugelmans B."/>
            <person name="Hofmann A."/>
            <person name="Qu J."/>
            <person name="Dugan S."/>
            <person name="Lee S.L."/>
            <person name="Chao H."/>
            <person name="Dinh H."/>
            <person name="Han Y."/>
            <person name="Doddapaneni H.V."/>
            <person name="Worley K.C."/>
            <person name="Muzny D.M."/>
            <person name="Ioannidis P."/>
            <person name="Waterhouse R.M."/>
            <person name="Zdobnov E.M."/>
            <person name="James P.J."/>
            <person name="Bagnall N.H."/>
            <person name="Kotze A.C."/>
            <person name="Gibbs R.A."/>
            <person name="Richards S."/>
            <person name="Batterham P."/>
            <person name="Gasser R.B."/>
        </authorList>
    </citation>
    <scope>NUCLEOTIDE SEQUENCE [LARGE SCALE GENOMIC DNA]</scope>
    <source>
        <strain evidence="1 2">LS</strain>
        <tissue evidence="1">Full body</tissue>
    </source>
</reference>
<sequence length="168" mass="19167">MNIAIKSEPDILEETISQSFEFIDEKPDVNTITCTNIGGNIQQPAAPRKSNNLAKKRKLEKIDKNKNANKFTLYVKNKFIEAFQQEGCTPSTVEKYANTYNVKVETVNKYFGEVAKEAQNNVYQECDSLSFSNISEWLKYFETTGVSRECNYEPAVIMNAIANNEYHP</sequence>
<name>A0A0L0CQP2_LUCCU</name>
<dbReference type="OrthoDB" id="7930815at2759"/>
<comment type="caution">
    <text evidence="1">The sequence shown here is derived from an EMBL/GenBank/DDBJ whole genome shotgun (WGS) entry which is preliminary data.</text>
</comment>
<accession>A0A0L0CQP2</accession>
<gene>
    <name evidence="1" type="ORF">FF38_09147</name>
</gene>
<evidence type="ECO:0000313" key="2">
    <source>
        <dbReference type="Proteomes" id="UP000037069"/>
    </source>
</evidence>
<feature type="non-terminal residue" evidence="1">
    <location>
        <position position="168"/>
    </location>
</feature>
<dbReference type="AlphaFoldDB" id="A0A0L0CQP2"/>
<dbReference type="EMBL" id="JRES01000036">
    <property type="protein sequence ID" value="KNC34678.1"/>
    <property type="molecule type" value="Genomic_DNA"/>
</dbReference>
<evidence type="ECO:0000313" key="1">
    <source>
        <dbReference type="EMBL" id="KNC34678.1"/>
    </source>
</evidence>
<keyword evidence="2" id="KW-1185">Reference proteome</keyword>